<keyword evidence="1" id="KW-0472">Membrane</keyword>
<feature type="transmembrane region" description="Helical" evidence="1">
    <location>
        <begin position="47"/>
        <end position="65"/>
    </location>
</feature>
<evidence type="ECO:0000313" key="3">
    <source>
        <dbReference type="Proteomes" id="UP000308744"/>
    </source>
</evidence>
<keyword evidence="3" id="KW-1185">Reference proteome</keyword>
<dbReference type="AlphaFoldDB" id="A0A4V5TL06"/>
<reference evidence="2 3" key="1">
    <citation type="submission" date="2019-04" db="EMBL/GenBank/DDBJ databases">
        <title>Lysinibacillus genome sequencing.</title>
        <authorList>
            <person name="Dunlap C."/>
        </authorList>
    </citation>
    <scope>NUCLEOTIDE SEQUENCE [LARGE SCALE GENOMIC DNA]</scope>
    <source>
        <strain evidence="2 3">CCTCC AB 2010389</strain>
    </source>
</reference>
<accession>A0A4V5TL06</accession>
<feature type="transmembrane region" description="Helical" evidence="1">
    <location>
        <begin position="7"/>
        <end position="27"/>
    </location>
</feature>
<evidence type="ECO:0000313" key="2">
    <source>
        <dbReference type="EMBL" id="TKI65843.1"/>
    </source>
</evidence>
<dbReference type="RefSeq" id="WP_107896005.1">
    <property type="nucleotide sequence ID" value="NZ_PYWM01000016.1"/>
</dbReference>
<organism evidence="2 3">
    <name type="scientific">Lysinibacillus mangiferihumi</name>
    <dbReference type="NCBI Taxonomy" id="1130819"/>
    <lineage>
        <taxon>Bacteria</taxon>
        <taxon>Bacillati</taxon>
        <taxon>Bacillota</taxon>
        <taxon>Bacilli</taxon>
        <taxon>Bacillales</taxon>
        <taxon>Bacillaceae</taxon>
        <taxon>Lysinibacillus</taxon>
    </lineage>
</organism>
<gene>
    <name evidence="2" type="ORF">FC756_15840</name>
</gene>
<name>A0A4V5TL06_9BACI</name>
<keyword evidence="1" id="KW-0812">Transmembrane</keyword>
<keyword evidence="1" id="KW-1133">Transmembrane helix</keyword>
<comment type="caution">
    <text evidence="2">The sequence shown here is derived from an EMBL/GenBank/DDBJ whole genome shotgun (WGS) entry which is preliminary data.</text>
</comment>
<protein>
    <recommendedName>
        <fullName evidence="4">DUF3923 family protein</fullName>
    </recommendedName>
</protein>
<evidence type="ECO:0008006" key="4">
    <source>
        <dbReference type="Google" id="ProtNLM"/>
    </source>
</evidence>
<evidence type="ECO:0000256" key="1">
    <source>
        <dbReference type="SAM" id="Phobius"/>
    </source>
</evidence>
<dbReference type="EMBL" id="SZPU01000061">
    <property type="protein sequence ID" value="TKI65843.1"/>
    <property type="molecule type" value="Genomic_DNA"/>
</dbReference>
<proteinExistence type="predicted"/>
<sequence>MFKYWFIFLIVLVTQTMFIFFWAEHVWLYKFVNGGVGGTITEQINPVFWQLLIGEVIVFLLLMIFNRYKFAFKK</sequence>
<dbReference type="Proteomes" id="UP000308744">
    <property type="component" value="Unassembled WGS sequence"/>
</dbReference>